<dbReference type="SUPFAM" id="SSF51735">
    <property type="entry name" value="NAD(P)-binding Rossmann-fold domains"/>
    <property type="match status" value="1"/>
</dbReference>
<keyword evidence="5" id="KW-0443">Lipid metabolism</keyword>
<dbReference type="InterPro" id="IPR036291">
    <property type="entry name" value="NAD(P)-bd_dom_sf"/>
</dbReference>
<reference evidence="7" key="1">
    <citation type="submission" date="2021-07" db="EMBL/GenBank/DDBJ databases">
        <authorList>
            <person name="Branca A.L. A."/>
        </authorList>
    </citation>
    <scope>NUCLEOTIDE SEQUENCE</scope>
</reference>
<comment type="similarity">
    <text evidence="6">Belongs to the short-chain dehydrogenases/reductases (SDR) family. ERG27 subfamily.</text>
</comment>
<dbReference type="Gene3D" id="3.40.50.720">
    <property type="entry name" value="NAD(P)-binding Rossmann-like Domain"/>
    <property type="match status" value="1"/>
</dbReference>
<keyword evidence="2" id="KW-0521">NADP</keyword>
<evidence type="ECO:0000256" key="6">
    <source>
        <dbReference type="ARBA" id="ARBA00023593"/>
    </source>
</evidence>
<dbReference type="GO" id="GO:0005741">
    <property type="term" value="C:mitochondrial outer membrane"/>
    <property type="evidence" value="ECO:0007669"/>
    <property type="project" value="TreeGrafter"/>
</dbReference>
<dbReference type="GO" id="GO:0006696">
    <property type="term" value="P:ergosterol biosynthetic process"/>
    <property type="evidence" value="ECO:0007669"/>
    <property type="project" value="TreeGrafter"/>
</dbReference>
<evidence type="ECO:0000256" key="3">
    <source>
        <dbReference type="ARBA" id="ARBA00022955"/>
    </source>
</evidence>
<dbReference type="GO" id="GO:0000253">
    <property type="term" value="F:3-beta-hydroxysteroid 3-dehydrogenase (NADP+) activity"/>
    <property type="evidence" value="ECO:0007669"/>
    <property type="project" value="TreeGrafter"/>
</dbReference>
<evidence type="ECO:0000256" key="4">
    <source>
        <dbReference type="ARBA" id="ARBA00023002"/>
    </source>
</evidence>
<comment type="caution">
    <text evidence="7">The sequence shown here is derived from an EMBL/GenBank/DDBJ whole genome shotgun (WGS) entry which is preliminary data.</text>
</comment>
<evidence type="ECO:0000313" key="8">
    <source>
        <dbReference type="Proteomes" id="UP001152646"/>
    </source>
</evidence>
<keyword evidence="3" id="KW-0752">Steroid biosynthesis</keyword>
<sequence>MDQSKEQQNMLYMLVTGANSGLGFSICCRLADEFLSTHPESESLTIIFTTRSARKAQDTIRGLKVHLHETSPANTARIHFVPESVDLGDLVSVRALSRRLIHSLPRLDAIVLNAGIGGWSGIHWPRAIWGVCTDLIHQVTWPSYKLAPVGVLTAKQTKTEEEPALGSIFCANVFGHYMLAHNVTPLLKRAHINGPGRVVWVSSIEGSCKFFNIDDIQGLRTSAPYESSKALTDILALTSNLPSTAPWSVESFLESESELNTHAIHTDAPDSSPRSYLSHPGICATSIIPLILPLAWAMVASFWIARILGSPWHPLSTYLGACAPVFLALASQAKLDAAEEPYHQAGGGRAKWGSSCSRLGVESPASTEVDGWGHGGVVGTPVVEADRVRRRKRGAEYLTKEQKEEFEELGRGCWKQMEELRMQWDEILDQAEARS</sequence>
<dbReference type="GO" id="GO:0005811">
    <property type="term" value="C:lipid droplet"/>
    <property type="evidence" value="ECO:0007669"/>
    <property type="project" value="TreeGrafter"/>
</dbReference>
<evidence type="ECO:0000256" key="2">
    <source>
        <dbReference type="ARBA" id="ARBA00022857"/>
    </source>
</evidence>
<proteinExistence type="inferred from homology"/>
<dbReference type="OrthoDB" id="9989144at2759"/>
<dbReference type="PANTHER" id="PTHR43647">
    <property type="entry name" value="DEHYDROGENASE"/>
    <property type="match status" value="1"/>
</dbReference>
<dbReference type="EMBL" id="CAJVPA010000022">
    <property type="protein sequence ID" value="CAG8233915.1"/>
    <property type="molecule type" value="Genomic_DNA"/>
</dbReference>
<gene>
    <name evidence="7" type="ORF">PSALAMII_LOCUS385</name>
</gene>
<evidence type="ECO:0000313" key="7">
    <source>
        <dbReference type="EMBL" id="CAG8233915.1"/>
    </source>
</evidence>
<keyword evidence="1" id="KW-0444">Lipid biosynthesis</keyword>
<protein>
    <recommendedName>
        <fullName evidence="9">3-ketosteroid reductase</fullName>
    </recommendedName>
</protein>
<dbReference type="PANTHER" id="PTHR43647:SF1">
    <property type="entry name" value="3-KETO-STEROID REDUCTASE ERG27"/>
    <property type="match status" value="1"/>
</dbReference>
<dbReference type="Proteomes" id="UP001152646">
    <property type="component" value="Unassembled WGS sequence"/>
</dbReference>
<keyword evidence="4" id="KW-0560">Oxidoreductase</keyword>
<organism evidence="7 8">
    <name type="scientific">Penicillium salamii</name>
    <dbReference type="NCBI Taxonomy" id="1612424"/>
    <lineage>
        <taxon>Eukaryota</taxon>
        <taxon>Fungi</taxon>
        <taxon>Dikarya</taxon>
        <taxon>Ascomycota</taxon>
        <taxon>Pezizomycotina</taxon>
        <taxon>Eurotiomycetes</taxon>
        <taxon>Eurotiomycetidae</taxon>
        <taxon>Eurotiales</taxon>
        <taxon>Aspergillaceae</taxon>
        <taxon>Penicillium</taxon>
    </lineage>
</organism>
<dbReference type="InterPro" id="IPR051593">
    <property type="entry name" value="Ergosterol_Biosynth_ERG27"/>
</dbReference>
<dbReference type="AlphaFoldDB" id="A0A9W4I4N4"/>
<evidence type="ECO:0008006" key="9">
    <source>
        <dbReference type="Google" id="ProtNLM"/>
    </source>
</evidence>
<evidence type="ECO:0000256" key="5">
    <source>
        <dbReference type="ARBA" id="ARBA00023098"/>
    </source>
</evidence>
<name>A0A9W4I4N4_9EURO</name>
<accession>A0A9W4I4N4</accession>
<dbReference type="GO" id="GO:0005789">
    <property type="term" value="C:endoplasmic reticulum membrane"/>
    <property type="evidence" value="ECO:0007669"/>
    <property type="project" value="TreeGrafter"/>
</dbReference>
<evidence type="ECO:0000256" key="1">
    <source>
        <dbReference type="ARBA" id="ARBA00022516"/>
    </source>
</evidence>